<reference evidence="2 4" key="1">
    <citation type="submission" date="2018-04" db="EMBL/GenBank/DDBJ databases">
        <title>Genomic Encyclopedia of Type Strains, Phase III (KMG-III): the genomes of soil and plant-associated and newly described type strains.</title>
        <authorList>
            <person name="Whitman W."/>
        </authorList>
    </citation>
    <scope>NUCLEOTIDE SEQUENCE [LARGE SCALE GENOMIC DNA]</scope>
    <source>
        <strain evidence="2 4">MA101b</strain>
    </source>
</reference>
<dbReference type="AlphaFoldDB" id="A0A2T5GID9"/>
<organism evidence="2 4">
    <name type="scientific">Sphingomonas aurantiaca</name>
    <dbReference type="NCBI Taxonomy" id="185949"/>
    <lineage>
        <taxon>Bacteria</taxon>
        <taxon>Pseudomonadati</taxon>
        <taxon>Pseudomonadota</taxon>
        <taxon>Alphaproteobacteria</taxon>
        <taxon>Sphingomonadales</taxon>
        <taxon>Sphingomonadaceae</taxon>
        <taxon>Sphingomonas</taxon>
    </lineage>
</organism>
<dbReference type="Gene3D" id="3.30.750.24">
    <property type="entry name" value="STAS domain"/>
    <property type="match status" value="1"/>
</dbReference>
<evidence type="ECO:0000313" key="2">
    <source>
        <dbReference type="EMBL" id="PTQ59067.1"/>
    </source>
</evidence>
<sequence length="103" mass="10995">MQAIIELPAAMTVRTGAAFQGQLLAAFADNDEVILDAAAVADVDLSFVQTVYAARDHAERLDKTIRLASPAQGPLAALLKRGGFTTDADPADLQFWFHGDLPQ</sequence>
<keyword evidence="4" id="KW-1185">Reference proteome</keyword>
<accession>A0A5E7Z6F4</accession>
<proteinExistence type="predicted"/>
<name>A0A2T5GID9_9SPHN</name>
<evidence type="ECO:0000313" key="5">
    <source>
        <dbReference type="Proteomes" id="UP000326857"/>
    </source>
</evidence>
<dbReference type="Proteomes" id="UP000244189">
    <property type="component" value="Unassembled WGS sequence"/>
</dbReference>
<dbReference type="InterPro" id="IPR002645">
    <property type="entry name" value="STAS_dom"/>
</dbReference>
<dbReference type="InterPro" id="IPR058548">
    <property type="entry name" value="MlaB-like_STAS"/>
</dbReference>
<dbReference type="RefSeq" id="WP_107959335.1">
    <property type="nucleotide sequence ID" value="NZ_JASPFP010000001.1"/>
</dbReference>
<dbReference type="EMBL" id="CABVLI010000039">
    <property type="protein sequence ID" value="VVT14258.1"/>
    <property type="molecule type" value="Genomic_DNA"/>
</dbReference>
<protein>
    <submittedName>
        <fullName evidence="2">STAS domain-containing protein</fullName>
    </submittedName>
</protein>
<dbReference type="Pfam" id="PF13466">
    <property type="entry name" value="STAS_2"/>
    <property type="match status" value="1"/>
</dbReference>
<feature type="domain" description="STAS" evidence="1">
    <location>
        <begin position="1"/>
        <end position="103"/>
    </location>
</feature>
<dbReference type="Proteomes" id="UP000326857">
    <property type="component" value="Unassembled WGS sequence"/>
</dbReference>
<evidence type="ECO:0000259" key="1">
    <source>
        <dbReference type="PROSITE" id="PS50801"/>
    </source>
</evidence>
<evidence type="ECO:0000313" key="4">
    <source>
        <dbReference type="Proteomes" id="UP000244189"/>
    </source>
</evidence>
<reference evidence="3 5" key="2">
    <citation type="submission" date="2019-09" db="EMBL/GenBank/DDBJ databases">
        <authorList>
            <person name="Dittami M. S."/>
        </authorList>
    </citation>
    <scope>NUCLEOTIDE SEQUENCE [LARGE SCALE GENOMIC DNA]</scope>
    <source>
        <strain evidence="3">SPHINGO391</strain>
    </source>
</reference>
<dbReference type="PROSITE" id="PS50801">
    <property type="entry name" value="STAS"/>
    <property type="match status" value="1"/>
</dbReference>
<dbReference type="EMBL" id="QAOG01000006">
    <property type="protein sequence ID" value="PTQ59067.1"/>
    <property type="molecule type" value="Genomic_DNA"/>
</dbReference>
<evidence type="ECO:0000313" key="3">
    <source>
        <dbReference type="EMBL" id="VVT14258.1"/>
    </source>
</evidence>
<dbReference type="InterPro" id="IPR036513">
    <property type="entry name" value="STAS_dom_sf"/>
</dbReference>
<gene>
    <name evidence="2" type="ORF">C8J26_3394</name>
    <name evidence="3" type="ORF">SPHINGO391_440211</name>
</gene>
<dbReference type="SUPFAM" id="SSF52091">
    <property type="entry name" value="SpoIIaa-like"/>
    <property type="match status" value="1"/>
</dbReference>
<accession>A0A2T5GID9</accession>